<proteinExistence type="predicted"/>
<dbReference type="InterPro" id="IPR038692">
    <property type="entry name" value="Cthe_2751_sf"/>
</dbReference>
<keyword evidence="3" id="KW-1185">Reference proteome</keyword>
<comment type="caution">
    <text evidence="2">The sequence shown here is derived from an EMBL/GenBank/DDBJ whole genome shotgun (WGS) entry which is preliminary data.</text>
</comment>
<feature type="domain" description="DUF5071" evidence="1">
    <location>
        <begin position="11"/>
        <end position="122"/>
    </location>
</feature>
<name>A0A3M8H9X5_9BACI</name>
<dbReference type="AlphaFoldDB" id="A0A3M8H9X5"/>
<gene>
    <name evidence="2" type="ORF">EC501_08685</name>
</gene>
<protein>
    <submittedName>
        <fullName evidence="2">DUF5071 domain-containing protein</fullName>
    </submittedName>
</protein>
<dbReference type="Proteomes" id="UP000279909">
    <property type="component" value="Unassembled WGS sequence"/>
</dbReference>
<accession>A0A3M8H9X5</accession>
<evidence type="ECO:0000313" key="2">
    <source>
        <dbReference type="EMBL" id="RNC99235.1"/>
    </source>
</evidence>
<dbReference type="Gene3D" id="1.25.40.750">
    <property type="entry name" value="Domain of unknown function DUF5071"/>
    <property type="match status" value="1"/>
</dbReference>
<dbReference type="InterPro" id="IPR031837">
    <property type="entry name" value="DUF5071"/>
</dbReference>
<organism evidence="2 3">
    <name type="scientific">Lysinibacillus halotolerans</name>
    <dbReference type="NCBI Taxonomy" id="1368476"/>
    <lineage>
        <taxon>Bacteria</taxon>
        <taxon>Bacillati</taxon>
        <taxon>Bacillota</taxon>
        <taxon>Bacilli</taxon>
        <taxon>Bacillales</taxon>
        <taxon>Bacillaceae</taxon>
        <taxon>Lysinibacillus</taxon>
    </lineage>
</organism>
<dbReference type="Pfam" id="PF16804">
    <property type="entry name" value="DUF5071"/>
    <property type="match status" value="1"/>
</dbReference>
<dbReference type="EMBL" id="RHLQ01000017">
    <property type="protein sequence ID" value="RNC99235.1"/>
    <property type="molecule type" value="Genomic_DNA"/>
</dbReference>
<sequence length="126" mass="14856">MLKKGWVYLEASVEQLLTLSEEEKRSNLPFVLEWLKVGEIERNEGLAELLLQYPAEITPFIFELLEGEAMDYDLKKWMMENVICKLPFFVKIALEEQLQRIAQLPTDEERKRKLHEVAQTVLDSFI</sequence>
<evidence type="ECO:0000313" key="3">
    <source>
        <dbReference type="Proteomes" id="UP000279909"/>
    </source>
</evidence>
<reference evidence="2 3" key="1">
    <citation type="journal article" date="2014" name="Int. J. Syst. Evol. Microbiol.">
        <title>Lysinibacillus halotolerans sp. nov., isolated from saline-alkaline soil.</title>
        <authorList>
            <person name="Kong D."/>
            <person name="Wang Y."/>
            <person name="Zhao B."/>
            <person name="Li Y."/>
            <person name="Song J."/>
            <person name="Zhai Y."/>
            <person name="Zhang C."/>
            <person name="Wang H."/>
            <person name="Chen X."/>
            <person name="Zhao B."/>
            <person name="Ruan Z."/>
        </authorList>
    </citation>
    <scope>NUCLEOTIDE SEQUENCE [LARGE SCALE GENOMIC DNA]</scope>
    <source>
        <strain evidence="2 3">MCCC 1A12703</strain>
    </source>
</reference>
<evidence type="ECO:0000259" key="1">
    <source>
        <dbReference type="Pfam" id="PF16804"/>
    </source>
</evidence>